<name>A0A8S5UYC0_9CAUD</name>
<evidence type="ECO:0000313" key="1">
    <source>
        <dbReference type="EMBL" id="DAF99436.1"/>
    </source>
</evidence>
<reference evidence="1" key="1">
    <citation type="journal article" date="2021" name="Proc. Natl. Acad. Sci. U.S.A.">
        <title>A Catalog of Tens of Thousands of Viruses from Human Metagenomes Reveals Hidden Associations with Chronic Diseases.</title>
        <authorList>
            <person name="Tisza M.J."/>
            <person name="Buck C.B."/>
        </authorList>
    </citation>
    <scope>NUCLEOTIDE SEQUENCE</scope>
    <source>
        <strain evidence="1">CtjKY6</strain>
    </source>
</reference>
<proteinExistence type="predicted"/>
<dbReference type="EMBL" id="BK016165">
    <property type="protein sequence ID" value="DAF99436.1"/>
    <property type="molecule type" value="Genomic_DNA"/>
</dbReference>
<accession>A0A8S5UYC0</accession>
<sequence>MGLYKDMNTGDVGTYPDDFAQFFGTLVPINEEEPCSDCFIDNDNEKRGKHSG</sequence>
<protein>
    <submittedName>
        <fullName evidence="1">Uncharacterized protein</fullName>
    </submittedName>
</protein>
<organism evidence="1">
    <name type="scientific">Siphoviridae sp. ctjKY6</name>
    <dbReference type="NCBI Taxonomy" id="2825631"/>
    <lineage>
        <taxon>Viruses</taxon>
        <taxon>Duplodnaviria</taxon>
        <taxon>Heunggongvirae</taxon>
        <taxon>Uroviricota</taxon>
        <taxon>Caudoviricetes</taxon>
    </lineage>
</organism>